<protein>
    <recommendedName>
        <fullName evidence="13">THAP-type domain-containing protein</fullName>
    </recommendedName>
</protein>
<feature type="domain" description="THAP-type" evidence="13">
    <location>
        <begin position="1"/>
        <end position="95"/>
    </location>
</feature>
<dbReference type="PANTHER" id="PTHR46600">
    <property type="entry name" value="THAP DOMAIN-CONTAINING"/>
    <property type="match status" value="1"/>
</dbReference>
<dbReference type="AlphaFoldDB" id="A0A9P0DAI3"/>
<keyword evidence="6" id="KW-0805">Transcription regulation</keyword>
<dbReference type="PANTHER" id="PTHR46600:SF1">
    <property type="entry name" value="THAP DOMAIN-CONTAINING PROTEIN 1"/>
    <property type="match status" value="1"/>
</dbReference>
<keyword evidence="4 12" id="KW-0863">Zinc-finger</keyword>
<keyword evidence="9" id="KW-0804">Transcription</keyword>
<dbReference type="InterPro" id="IPR006612">
    <property type="entry name" value="THAP_Znf"/>
</dbReference>
<name>A0A9P0DAI3_9CUCU</name>
<comment type="similarity">
    <text evidence="2">Belongs to the THAP1 family.</text>
</comment>
<evidence type="ECO:0000256" key="6">
    <source>
        <dbReference type="ARBA" id="ARBA00023015"/>
    </source>
</evidence>
<dbReference type="OrthoDB" id="7312725at2759"/>
<dbReference type="EMBL" id="OV651820">
    <property type="protein sequence ID" value="CAH1114716.1"/>
    <property type="molecule type" value="Genomic_DNA"/>
</dbReference>
<evidence type="ECO:0000256" key="10">
    <source>
        <dbReference type="ARBA" id="ARBA00023242"/>
    </source>
</evidence>
<proteinExistence type="inferred from homology"/>
<dbReference type="Gene3D" id="6.20.210.20">
    <property type="entry name" value="THAP domain"/>
    <property type="match status" value="1"/>
</dbReference>
<sequence length="392" mass="45297">MLYMCCVPGCRGNYSKGPKVRVFGFPNDENLRKKWLKVIPRDNLQPNKNTKVCELHFAEGNIIWQISKQDSKTGKIVTTNLERPRLKEGCVPTIFPNCPKYLTTQTASVRKSRDEKLKNLDEQYLFQAIEENKKHFSDHKKANSFINFQDFLCYFKTFDLQKGWFSLSNQNNITLFKLEHKPGPCISWSIVIDEQLNVKTFLYSESISITIDNIAPALKTPFISSSLEEIKQLLNVIDTSTTIPLDIDTNTTSDNTDCNTVKGSTPQSSEKFKNIIKFVINMIENVKDFISDSSEHKIAKNIVSEQLTLLISPKQRYRYLPDTMILCSILYTISPHSYKYLRDYGPLILPYPQTIKGVCNKYLTDPHIDERNTFLTYARNVFQCLTEKDKYL</sequence>
<evidence type="ECO:0000256" key="12">
    <source>
        <dbReference type="PROSITE-ProRule" id="PRU00309"/>
    </source>
</evidence>
<dbReference type="SUPFAM" id="SSF57716">
    <property type="entry name" value="Glucocorticoid receptor-like (DNA-binding domain)"/>
    <property type="match status" value="1"/>
</dbReference>
<evidence type="ECO:0000256" key="3">
    <source>
        <dbReference type="ARBA" id="ARBA00022723"/>
    </source>
</evidence>
<evidence type="ECO:0000256" key="11">
    <source>
        <dbReference type="ARBA" id="ARBA00023306"/>
    </source>
</evidence>
<evidence type="ECO:0000259" key="13">
    <source>
        <dbReference type="PROSITE" id="PS50950"/>
    </source>
</evidence>
<dbReference type="Proteomes" id="UP001153636">
    <property type="component" value="Chromosome 8"/>
</dbReference>
<organism evidence="14 15">
    <name type="scientific">Psylliodes chrysocephalus</name>
    <dbReference type="NCBI Taxonomy" id="3402493"/>
    <lineage>
        <taxon>Eukaryota</taxon>
        <taxon>Metazoa</taxon>
        <taxon>Ecdysozoa</taxon>
        <taxon>Arthropoda</taxon>
        <taxon>Hexapoda</taxon>
        <taxon>Insecta</taxon>
        <taxon>Pterygota</taxon>
        <taxon>Neoptera</taxon>
        <taxon>Endopterygota</taxon>
        <taxon>Coleoptera</taxon>
        <taxon>Polyphaga</taxon>
        <taxon>Cucujiformia</taxon>
        <taxon>Chrysomeloidea</taxon>
        <taxon>Chrysomelidae</taxon>
        <taxon>Galerucinae</taxon>
        <taxon>Alticini</taxon>
        <taxon>Psylliodes</taxon>
    </lineage>
</organism>
<keyword evidence="11" id="KW-0131">Cell cycle</keyword>
<reference evidence="14" key="1">
    <citation type="submission" date="2022-01" db="EMBL/GenBank/DDBJ databases">
        <authorList>
            <person name="King R."/>
        </authorList>
    </citation>
    <scope>NUCLEOTIDE SEQUENCE</scope>
</reference>
<evidence type="ECO:0000256" key="4">
    <source>
        <dbReference type="ARBA" id="ARBA00022771"/>
    </source>
</evidence>
<keyword evidence="3" id="KW-0479">Metal-binding</keyword>
<comment type="subcellular location">
    <subcellularLocation>
        <location evidence="1">Nucleus</location>
        <location evidence="1">Nucleoplasm</location>
    </subcellularLocation>
</comment>
<keyword evidence="15" id="KW-1185">Reference proteome</keyword>
<keyword evidence="10" id="KW-0539">Nucleus</keyword>
<dbReference type="PROSITE" id="PS50950">
    <property type="entry name" value="ZF_THAP"/>
    <property type="match status" value="1"/>
</dbReference>
<dbReference type="GO" id="GO:0005654">
    <property type="term" value="C:nucleoplasm"/>
    <property type="evidence" value="ECO:0007669"/>
    <property type="project" value="UniProtKB-SubCell"/>
</dbReference>
<dbReference type="GO" id="GO:0008270">
    <property type="term" value="F:zinc ion binding"/>
    <property type="evidence" value="ECO:0007669"/>
    <property type="project" value="UniProtKB-KW"/>
</dbReference>
<evidence type="ECO:0000256" key="2">
    <source>
        <dbReference type="ARBA" id="ARBA00006177"/>
    </source>
</evidence>
<dbReference type="InterPro" id="IPR026516">
    <property type="entry name" value="THAP1/10"/>
</dbReference>
<dbReference type="GO" id="GO:0043565">
    <property type="term" value="F:sequence-specific DNA binding"/>
    <property type="evidence" value="ECO:0007669"/>
    <property type="project" value="InterPro"/>
</dbReference>
<dbReference type="InterPro" id="IPR038441">
    <property type="entry name" value="THAP_Znf_sf"/>
</dbReference>
<keyword evidence="8 12" id="KW-0238">DNA-binding</keyword>
<accession>A0A9P0DAI3</accession>
<dbReference type="SMART" id="SM00980">
    <property type="entry name" value="THAP"/>
    <property type="match status" value="1"/>
</dbReference>
<evidence type="ECO:0000256" key="9">
    <source>
        <dbReference type="ARBA" id="ARBA00023163"/>
    </source>
</evidence>
<gene>
    <name evidence="14" type="ORF">PSYICH_LOCUS14565</name>
</gene>
<keyword evidence="5" id="KW-0862">Zinc</keyword>
<evidence type="ECO:0000256" key="7">
    <source>
        <dbReference type="ARBA" id="ARBA00023054"/>
    </source>
</evidence>
<evidence type="ECO:0000313" key="14">
    <source>
        <dbReference type="EMBL" id="CAH1114716.1"/>
    </source>
</evidence>
<evidence type="ECO:0000256" key="5">
    <source>
        <dbReference type="ARBA" id="ARBA00022833"/>
    </source>
</evidence>
<dbReference type="Pfam" id="PF05485">
    <property type="entry name" value="THAP"/>
    <property type="match status" value="1"/>
</dbReference>
<keyword evidence="7" id="KW-0175">Coiled coil</keyword>
<evidence type="ECO:0000256" key="8">
    <source>
        <dbReference type="ARBA" id="ARBA00023125"/>
    </source>
</evidence>
<evidence type="ECO:0000256" key="1">
    <source>
        <dbReference type="ARBA" id="ARBA00004642"/>
    </source>
</evidence>
<evidence type="ECO:0000313" key="15">
    <source>
        <dbReference type="Proteomes" id="UP001153636"/>
    </source>
</evidence>